<reference evidence="2 3" key="1">
    <citation type="submission" date="2012-02" db="EMBL/GenBank/DDBJ databases">
        <title>Complete sequence of chromosome of Singulisphaera acidiphila DSM 18658.</title>
        <authorList>
            <consortium name="US DOE Joint Genome Institute (JGI-PGF)"/>
            <person name="Lucas S."/>
            <person name="Copeland A."/>
            <person name="Lapidus A."/>
            <person name="Glavina del Rio T."/>
            <person name="Dalin E."/>
            <person name="Tice H."/>
            <person name="Bruce D."/>
            <person name="Goodwin L."/>
            <person name="Pitluck S."/>
            <person name="Peters L."/>
            <person name="Ovchinnikova G."/>
            <person name="Chertkov O."/>
            <person name="Kyrpides N."/>
            <person name="Mavromatis K."/>
            <person name="Ivanova N."/>
            <person name="Brettin T."/>
            <person name="Detter J.C."/>
            <person name="Han C."/>
            <person name="Larimer F."/>
            <person name="Land M."/>
            <person name="Hauser L."/>
            <person name="Markowitz V."/>
            <person name="Cheng J.-F."/>
            <person name="Hugenholtz P."/>
            <person name="Woyke T."/>
            <person name="Wu D."/>
            <person name="Tindall B."/>
            <person name="Pomrenke H."/>
            <person name="Brambilla E."/>
            <person name="Klenk H.-P."/>
            <person name="Eisen J.A."/>
        </authorList>
    </citation>
    <scope>NUCLEOTIDE SEQUENCE [LARGE SCALE GENOMIC DNA]</scope>
    <source>
        <strain evidence="3">ATCC BAA-1392 / DSM 18658 / VKM B-2454 / MOB10</strain>
    </source>
</reference>
<dbReference type="KEGG" id="saci:Sinac_0096"/>
<proteinExistence type="predicted"/>
<dbReference type="EMBL" id="CP003364">
    <property type="protein sequence ID" value="AGA24557.1"/>
    <property type="molecule type" value="Genomic_DNA"/>
</dbReference>
<keyword evidence="1" id="KW-0732">Signal</keyword>
<feature type="chain" id="PRO_5003940584" description="Carboxypeptidase regulatory-like domain-containing protein" evidence="1">
    <location>
        <begin position="26"/>
        <end position="128"/>
    </location>
</feature>
<evidence type="ECO:0008006" key="4">
    <source>
        <dbReference type="Google" id="ProtNLM"/>
    </source>
</evidence>
<organism evidence="2 3">
    <name type="scientific">Singulisphaera acidiphila (strain ATCC BAA-1392 / DSM 18658 / VKM B-2454 / MOB10)</name>
    <dbReference type="NCBI Taxonomy" id="886293"/>
    <lineage>
        <taxon>Bacteria</taxon>
        <taxon>Pseudomonadati</taxon>
        <taxon>Planctomycetota</taxon>
        <taxon>Planctomycetia</taxon>
        <taxon>Isosphaerales</taxon>
        <taxon>Isosphaeraceae</taxon>
        <taxon>Singulisphaera</taxon>
    </lineage>
</organism>
<gene>
    <name evidence="2" type="ordered locus">Sinac_0096</name>
</gene>
<dbReference type="STRING" id="886293.Sinac_0096"/>
<dbReference type="Proteomes" id="UP000010798">
    <property type="component" value="Chromosome"/>
</dbReference>
<name>L0D5M0_SINAD</name>
<accession>L0D5M0</accession>
<dbReference type="RefSeq" id="WP_015243742.1">
    <property type="nucleotide sequence ID" value="NC_019892.1"/>
</dbReference>
<evidence type="ECO:0000256" key="1">
    <source>
        <dbReference type="SAM" id="SignalP"/>
    </source>
</evidence>
<evidence type="ECO:0000313" key="2">
    <source>
        <dbReference type="EMBL" id="AGA24557.1"/>
    </source>
</evidence>
<sequence>MRRRRFLDGLAVAAAAVLMTTLAGCASGEAPGMTTLDEAQVKGTVKVRGKLLDGGTLHFNPSNAKRVVGARDTTIAKDGSFIVKTLLGQNVVTVTPKTRSKAFYGLEYEEKTVEIKPGENAIDIEFIP</sequence>
<keyword evidence="3" id="KW-1185">Reference proteome</keyword>
<feature type="signal peptide" evidence="1">
    <location>
        <begin position="1"/>
        <end position="25"/>
    </location>
</feature>
<dbReference type="HOGENOM" id="CLU_155921_0_0_0"/>
<dbReference type="AlphaFoldDB" id="L0D5M0"/>
<evidence type="ECO:0000313" key="3">
    <source>
        <dbReference type="Proteomes" id="UP000010798"/>
    </source>
</evidence>
<protein>
    <recommendedName>
        <fullName evidence="4">Carboxypeptidase regulatory-like domain-containing protein</fullName>
    </recommendedName>
</protein>
<dbReference type="PROSITE" id="PS51257">
    <property type="entry name" value="PROKAR_LIPOPROTEIN"/>
    <property type="match status" value="1"/>
</dbReference>